<evidence type="ECO:0008006" key="2">
    <source>
        <dbReference type="Google" id="ProtNLM"/>
    </source>
</evidence>
<evidence type="ECO:0000313" key="1">
    <source>
        <dbReference type="EMBL" id="MPN30134.1"/>
    </source>
</evidence>
<name>A0A645H1D7_9ZZZZ</name>
<proteinExistence type="predicted"/>
<protein>
    <recommendedName>
        <fullName evidence="2">Phage tail protein I</fullName>
    </recommendedName>
</protein>
<reference evidence="1" key="1">
    <citation type="submission" date="2019-08" db="EMBL/GenBank/DDBJ databases">
        <authorList>
            <person name="Kucharzyk K."/>
            <person name="Murdoch R.W."/>
            <person name="Higgins S."/>
            <person name="Loffler F."/>
        </authorList>
    </citation>
    <scope>NUCLEOTIDE SEQUENCE</scope>
</reference>
<dbReference type="NCBIfam" id="TIGR01634">
    <property type="entry name" value="tail_P2_I"/>
    <property type="match status" value="1"/>
</dbReference>
<dbReference type="EMBL" id="VSSQ01081139">
    <property type="protein sequence ID" value="MPN30134.1"/>
    <property type="molecule type" value="Genomic_DNA"/>
</dbReference>
<dbReference type="InterPro" id="IPR006521">
    <property type="entry name" value="Tail_protein_I"/>
</dbReference>
<sequence length="185" mass="20717">MQITANQIKKNIIYARIDELDEEILDILAYDLHVDWYDYTYPIEVKRATIKDSVKVHRKLGTKYAVETALGNVFPGTKVSEWFQYGGDPYMFKVNIGITETGVTVEKQAAVLERVRFYKNLRSHLEAISYKVEKKAVVNVAAVHSIGTRLAICPYLARGIESGGGVTYGGFTKCASTVEVYPNIG</sequence>
<accession>A0A645H1D7</accession>
<comment type="caution">
    <text evidence="1">The sequence shown here is derived from an EMBL/GenBank/DDBJ whole genome shotgun (WGS) entry which is preliminary data.</text>
</comment>
<gene>
    <name evidence="1" type="ORF">SDC9_177592</name>
</gene>
<dbReference type="Pfam" id="PF09684">
    <property type="entry name" value="Tail_P2_I"/>
    <property type="match status" value="1"/>
</dbReference>
<organism evidence="1">
    <name type="scientific">bioreactor metagenome</name>
    <dbReference type="NCBI Taxonomy" id="1076179"/>
    <lineage>
        <taxon>unclassified sequences</taxon>
        <taxon>metagenomes</taxon>
        <taxon>ecological metagenomes</taxon>
    </lineage>
</organism>
<dbReference type="AlphaFoldDB" id="A0A645H1D7"/>